<dbReference type="EMBL" id="OW152823">
    <property type="protein sequence ID" value="CAH2039915.1"/>
    <property type="molecule type" value="Genomic_DNA"/>
</dbReference>
<organism evidence="1 2">
    <name type="scientific">Iphiclides podalirius</name>
    <name type="common">scarce swallowtail</name>
    <dbReference type="NCBI Taxonomy" id="110791"/>
    <lineage>
        <taxon>Eukaryota</taxon>
        <taxon>Metazoa</taxon>
        <taxon>Ecdysozoa</taxon>
        <taxon>Arthropoda</taxon>
        <taxon>Hexapoda</taxon>
        <taxon>Insecta</taxon>
        <taxon>Pterygota</taxon>
        <taxon>Neoptera</taxon>
        <taxon>Endopterygota</taxon>
        <taxon>Lepidoptera</taxon>
        <taxon>Glossata</taxon>
        <taxon>Ditrysia</taxon>
        <taxon>Papilionoidea</taxon>
        <taxon>Papilionidae</taxon>
        <taxon>Papilioninae</taxon>
        <taxon>Iphiclides</taxon>
    </lineage>
</organism>
<name>A0ABN8HQU9_9NEOP</name>
<feature type="non-terminal residue" evidence="1">
    <location>
        <position position="170"/>
    </location>
</feature>
<protein>
    <submittedName>
        <fullName evidence="1">Uncharacterized protein</fullName>
    </submittedName>
</protein>
<proteinExistence type="predicted"/>
<accession>A0ABN8HQU9</accession>
<gene>
    <name evidence="1" type="ORF">IPOD504_LOCUS2106</name>
</gene>
<keyword evidence="2" id="KW-1185">Reference proteome</keyword>
<evidence type="ECO:0000313" key="1">
    <source>
        <dbReference type="EMBL" id="CAH2039915.1"/>
    </source>
</evidence>
<dbReference type="Proteomes" id="UP000837857">
    <property type="component" value="Chromosome 11"/>
</dbReference>
<reference evidence="1" key="1">
    <citation type="submission" date="2022-03" db="EMBL/GenBank/DDBJ databases">
        <authorList>
            <person name="Martin H S."/>
        </authorList>
    </citation>
    <scope>NUCLEOTIDE SEQUENCE</scope>
</reference>
<evidence type="ECO:0000313" key="2">
    <source>
        <dbReference type="Proteomes" id="UP000837857"/>
    </source>
</evidence>
<sequence length="170" mass="19348">MTPGRLGERRVRPKARAVSLRINHKCLSDIKFVLRGSLWWRPVFRYGLKLAEMMKDGSNHKLRLSHIDRQSLWTNYLVRQAVAKHMYIGPTRKPFANKTIRRQPIEGRQTSHNGNLSEIAVVNQTGTKRACGGTIRLFTRRNKNVLTLAGLNNGSQLNGAVIRVITMIAH</sequence>